<gene>
    <name evidence="1" type="ORF">E0486_17395</name>
</gene>
<organism evidence="1 2">
    <name type="scientific">Flaviaesturariibacter aridisoli</name>
    <dbReference type="NCBI Taxonomy" id="2545761"/>
    <lineage>
        <taxon>Bacteria</taxon>
        <taxon>Pseudomonadati</taxon>
        <taxon>Bacteroidota</taxon>
        <taxon>Chitinophagia</taxon>
        <taxon>Chitinophagales</taxon>
        <taxon>Chitinophagaceae</taxon>
        <taxon>Flaviaestuariibacter</taxon>
    </lineage>
</organism>
<evidence type="ECO:0000313" key="2">
    <source>
        <dbReference type="Proteomes" id="UP000295164"/>
    </source>
</evidence>
<dbReference type="EMBL" id="SKFH01000050">
    <property type="protein sequence ID" value="TCZ65268.1"/>
    <property type="molecule type" value="Genomic_DNA"/>
</dbReference>
<proteinExistence type="predicted"/>
<evidence type="ECO:0000313" key="1">
    <source>
        <dbReference type="EMBL" id="TCZ65268.1"/>
    </source>
</evidence>
<sequence>MKSILPAIAGTILFASVFASCSWLNRKAEPHSDIAGTWRLDSVVDKNDSVNPLPAVLVAMAAGDTVPVTYRFTADSLHVVSGSDVFESAPYRYEKPQITILDSSKEQMQVSRPSDSVLVLRTSDSSRMFFTRQ</sequence>
<protein>
    <recommendedName>
        <fullName evidence="3">Lipocalin-like domain-containing protein</fullName>
    </recommendedName>
</protein>
<name>A0A4R4DTF5_9BACT</name>
<dbReference type="RefSeq" id="WP_131854149.1">
    <property type="nucleotide sequence ID" value="NZ_SKFH01000050.1"/>
</dbReference>
<keyword evidence="2" id="KW-1185">Reference proteome</keyword>
<dbReference type="AlphaFoldDB" id="A0A4R4DTF5"/>
<evidence type="ECO:0008006" key="3">
    <source>
        <dbReference type="Google" id="ProtNLM"/>
    </source>
</evidence>
<comment type="caution">
    <text evidence="1">The sequence shown here is derived from an EMBL/GenBank/DDBJ whole genome shotgun (WGS) entry which is preliminary data.</text>
</comment>
<dbReference type="Proteomes" id="UP000295164">
    <property type="component" value="Unassembled WGS sequence"/>
</dbReference>
<reference evidence="1 2" key="1">
    <citation type="submission" date="2019-03" db="EMBL/GenBank/DDBJ databases">
        <authorList>
            <person name="Kim M.K.M."/>
        </authorList>
    </citation>
    <scope>NUCLEOTIDE SEQUENCE [LARGE SCALE GENOMIC DNA]</scope>
    <source>
        <strain evidence="1 2">17J68-15</strain>
    </source>
</reference>
<dbReference type="PROSITE" id="PS51257">
    <property type="entry name" value="PROKAR_LIPOPROTEIN"/>
    <property type="match status" value="1"/>
</dbReference>
<accession>A0A4R4DTF5</accession>